<dbReference type="AlphaFoldDB" id="A0A645J058"/>
<comment type="caution">
    <text evidence="1">The sequence shown here is derived from an EMBL/GenBank/DDBJ whole genome shotgun (WGS) entry which is preliminary data.</text>
</comment>
<dbReference type="EMBL" id="VSSQ01127916">
    <property type="protein sequence ID" value="MPN56961.1"/>
    <property type="molecule type" value="Genomic_DNA"/>
</dbReference>
<protein>
    <submittedName>
        <fullName evidence="1">Uncharacterized protein</fullName>
    </submittedName>
</protein>
<accession>A0A645J058</accession>
<proteinExistence type="predicted"/>
<name>A0A645J058_9ZZZZ</name>
<sequence>MDQAVFRAGHIGEPDEGWIQLVNKIQIPVFIDGASEIEPGG</sequence>
<organism evidence="1">
    <name type="scientific">bioreactor metagenome</name>
    <dbReference type="NCBI Taxonomy" id="1076179"/>
    <lineage>
        <taxon>unclassified sequences</taxon>
        <taxon>metagenomes</taxon>
        <taxon>ecological metagenomes</taxon>
    </lineage>
</organism>
<reference evidence="1" key="1">
    <citation type="submission" date="2019-08" db="EMBL/GenBank/DDBJ databases">
        <authorList>
            <person name="Kucharzyk K."/>
            <person name="Murdoch R.W."/>
            <person name="Higgins S."/>
            <person name="Loffler F."/>
        </authorList>
    </citation>
    <scope>NUCLEOTIDE SEQUENCE</scope>
</reference>
<evidence type="ECO:0000313" key="1">
    <source>
        <dbReference type="EMBL" id="MPN56961.1"/>
    </source>
</evidence>
<gene>
    <name evidence="1" type="ORF">SDC9_204655</name>
</gene>